<organism evidence="1">
    <name type="scientific">Tanacetum cinerariifolium</name>
    <name type="common">Dalmatian daisy</name>
    <name type="synonym">Chrysanthemum cinerariifolium</name>
    <dbReference type="NCBI Taxonomy" id="118510"/>
    <lineage>
        <taxon>Eukaryota</taxon>
        <taxon>Viridiplantae</taxon>
        <taxon>Streptophyta</taxon>
        <taxon>Embryophyta</taxon>
        <taxon>Tracheophyta</taxon>
        <taxon>Spermatophyta</taxon>
        <taxon>Magnoliopsida</taxon>
        <taxon>eudicotyledons</taxon>
        <taxon>Gunneridae</taxon>
        <taxon>Pentapetalae</taxon>
        <taxon>asterids</taxon>
        <taxon>campanulids</taxon>
        <taxon>Asterales</taxon>
        <taxon>Asteraceae</taxon>
        <taxon>Asteroideae</taxon>
        <taxon>Anthemideae</taxon>
        <taxon>Anthemidinae</taxon>
        <taxon>Tanacetum</taxon>
    </lineage>
</organism>
<gene>
    <name evidence="1" type="ORF">Tci_860181</name>
</gene>
<reference evidence="1" key="1">
    <citation type="journal article" date="2019" name="Sci. Rep.">
        <title>Draft genome of Tanacetum cinerariifolium, the natural source of mosquito coil.</title>
        <authorList>
            <person name="Yamashiro T."/>
            <person name="Shiraishi A."/>
            <person name="Satake H."/>
            <person name="Nakayama K."/>
        </authorList>
    </citation>
    <scope>NUCLEOTIDE SEQUENCE</scope>
</reference>
<protein>
    <submittedName>
        <fullName evidence="1">Protein WUSCHEL-like</fullName>
    </submittedName>
</protein>
<dbReference type="EMBL" id="BKCJ011114363">
    <property type="protein sequence ID" value="GFC88211.1"/>
    <property type="molecule type" value="Genomic_DNA"/>
</dbReference>
<feature type="non-terminal residue" evidence="1">
    <location>
        <position position="1"/>
    </location>
</feature>
<comment type="caution">
    <text evidence="1">The sequence shown here is derived from an EMBL/GenBank/DDBJ whole genome shotgun (WGS) entry which is preliminary data.</text>
</comment>
<evidence type="ECO:0000313" key="1">
    <source>
        <dbReference type="EMBL" id="GFC88211.1"/>
    </source>
</evidence>
<sequence length="84" mass="9316">NHREEEDQKGNNSPDIETLPLFPIHSGSHHDFFAVKASDLSSDHSVGGYYTMEIGTAQMVGPHLSSLSTHMDIKIDFVCVIYVN</sequence>
<dbReference type="AlphaFoldDB" id="A0A699RXI9"/>
<proteinExistence type="predicted"/>
<accession>A0A699RXI9</accession>
<name>A0A699RXI9_TANCI</name>